<organism evidence="2 3">
    <name type="scientific">Streptomyces caniferus</name>
    <dbReference type="NCBI Taxonomy" id="285557"/>
    <lineage>
        <taxon>Bacteria</taxon>
        <taxon>Bacillati</taxon>
        <taxon>Actinomycetota</taxon>
        <taxon>Actinomycetes</taxon>
        <taxon>Kitasatosporales</taxon>
        <taxon>Streptomycetaceae</taxon>
        <taxon>Streptomyces</taxon>
    </lineage>
</organism>
<feature type="region of interest" description="Disordered" evidence="1">
    <location>
        <begin position="32"/>
        <end position="103"/>
    </location>
</feature>
<protein>
    <submittedName>
        <fullName evidence="2">Uncharacterized protein</fullName>
    </submittedName>
</protein>
<comment type="caution">
    <text evidence="2">The sequence shown here is derived from an EMBL/GenBank/DDBJ whole genome shotgun (WGS) entry which is preliminary data.</text>
</comment>
<evidence type="ECO:0000313" key="3">
    <source>
        <dbReference type="Proteomes" id="UP000435837"/>
    </source>
</evidence>
<dbReference type="AlphaFoldDB" id="A0A640S0M1"/>
<proteinExistence type="predicted"/>
<feature type="compositionally biased region" description="Polar residues" evidence="1">
    <location>
        <begin position="53"/>
        <end position="72"/>
    </location>
</feature>
<accession>A0A640S0M1</accession>
<sequence length="103" mass="10961">MLDQVFADPESPAHASRNALVCGAVPRIKTTATDLTPAAPAPHLAWDRKTDSGQRASSGTSLRLQAASTGMTVKQPEGHQHRSAPRNRPSQQVTAPPGLFRDI</sequence>
<evidence type="ECO:0000256" key="1">
    <source>
        <dbReference type="SAM" id="MobiDB-lite"/>
    </source>
</evidence>
<feature type="compositionally biased region" description="Low complexity" evidence="1">
    <location>
        <begin position="32"/>
        <end position="42"/>
    </location>
</feature>
<dbReference type="EMBL" id="BLIN01000001">
    <property type="protein sequence ID" value="GFE03936.1"/>
    <property type="molecule type" value="Genomic_DNA"/>
</dbReference>
<name>A0A640S0M1_9ACTN</name>
<evidence type="ECO:0000313" key="2">
    <source>
        <dbReference type="EMBL" id="GFE03936.1"/>
    </source>
</evidence>
<gene>
    <name evidence="2" type="ORF">Scani_02040</name>
</gene>
<dbReference type="Proteomes" id="UP000435837">
    <property type="component" value="Unassembled WGS sequence"/>
</dbReference>
<reference evidence="2 3" key="1">
    <citation type="submission" date="2019-12" db="EMBL/GenBank/DDBJ databases">
        <title>Whole genome shotgun sequence of Streptomyces caniferus NBRC 15389.</title>
        <authorList>
            <person name="Ichikawa N."/>
            <person name="Kimura A."/>
            <person name="Kitahashi Y."/>
            <person name="Komaki H."/>
            <person name="Tamura T."/>
        </authorList>
    </citation>
    <scope>NUCLEOTIDE SEQUENCE [LARGE SCALE GENOMIC DNA]</scope>
    <source>
        <strain evidence="2 3">NBRC 15389</strain>
    </source>
</reference>